<dbReference type="Proteomes" id="UP000031532">
    <property type="component" value="Unassembled WGS sequence"/>
</dbReference>
<name>A0A9X5I4I9_9CYAN</name>
<sequence>MGSNPAAPIDSNPRSRKSSGVLDAGTLSADVTGEECQFSDIASLREDSRRHKLHNLCDNRLVIHLVMTVPNGMLTVRRSTDVDSYQLFQFIGFGAKQIDWRGF</sequence>
<dbReference type="AlphaFoldDB" id="A0A9X5I4I9"/>
<dbReference type="EMBL" id="JTJC03000002">
    <property type="protein sequence ID" value="NHC34951.1"/>
    <property type="molecule type" value="Genomic_DNA"/>
</dbReference>
<keyword evidence="3" id="KW-1185">Reference proteome</keyword>
<evidence type="ECO:0000313" key="2">
    <source>
        <dbReference type="EMBL" id="NHC34951.1"/>
    </source>
</evidence>
<protein>
    <submittedName>
        <fullName evidence="2">Uncharacterized protein</fullName>
    </submittedName>
</protein>
<comment type="caution">
    <text evidence="2">The sequence shown here is derived from an EMBL/GenBank/DDBJ whole genome shotgun (WGS) entry which is preliminary data.</text>
</comment>
<gene>
    <name evidence="2" type="ORF">QH73_0009805</name>
</gene>
<evidence type="ECO:0000313" key="3">
    <source>
        <dbReference type="Proteomes" id="UP000031532"/>
    </source>
</evidence>
<accession>A0A9X5I4I9</accession>
<reference evidence="2 3" key="1">
    <citation type="journal article" date="2015" name="Genome Announc.">
        <title>Draft Genome Sequence of the Terrestrial Cyanobacterium Scytonema millei VB511283, Isolated from Eastern India.</title>
        <authorList>
            <person name="Sen D."/>
            <person name="Chandrababunaidu M.M."/>
            <person name="Singh D."/>
            <person name="Sanghi N."/>
            <person name="Ghorai A."/>
            <person name="Mishra G.P."/>
            <person name="Madduluri M."/>
            <person name="Adhikary S.P."/>
            <person name="Tripathy S."/>
        </authorList>
    </citation>
    <scope>NUCLEOTIDE SEQUENCE [LARGE SCALE GENOMIC DNA]</scope>
    <source>
        <strain evidence="2 3">VB511283</strain>
    </source>
</reference>
<organism evidence="2 3">
    <name type="scientific">Scytonema millei VB511283</name>
    <dbReference type="NCBI Taxonomy" id="1245923"/>
    <lineage>
        <taxon>Bacteria</taxon>
        <taxon>Bacillati</taxon>
        <taxon>Cyanobacteriota</taxon>
        <taxon>Cyanophyceae</taxon>
        <taxon>Nostocales</taxon>
        <taxon>Scytonemataceae</taxon>
        <taxon>Scytonema</taxon>
    </lineage>
</organism>
<proteinExistence type="predicted"/>
<dbReference type="RefSeq" id="WP_132866870.1">
    <property type="nucleotide sequence ID" value="NZ_JTJC03000002.1"/>
</dbReference>
<evidence type="ECO:0000256" key="1">
    <source>
        <dbReference type="SAM" id="MobiDB-lite"/>
    </source>
</evidence>
<feature type="region of interest" description="Disordered" evidence="1">
    <location>
        <begin position="1"/>
        <end position="23"/>
    </location>
</feature>